<gene>
    <name evidence="2" type="ORF">E2N92_01150</name>
</gene>
<evidence type="ECO:0000259" key="1">
    <source>
        <dbReference type="SMART" id="SM00481"/>
    </source>
</evidence>
<keyword evidence="3" id="KW-1185">Reference proteome</keyword>
<organism evidence="2 3">
    <name type="scientific">Methanofollis formosanus</name>
    <dbReference type="NCBI Taxonomy" id="299308"/>
    <lineage>
        <taxon>Archaea</taxon>
        <taxon>Methanobacteriati</taxon>
        <taxon>Methanobacteriota</taxon>
        <taxon>Stenosarchaea group</taxon>
        <taxon>Methanomicrobia</taxon>
        <taxon>Methanomicrobiales</taxon>
        <taxon>Methanomicrobiaceae</taxon>
        <taxon>Methanofollis</taxon>
    </lineage>
</organism>
<dbReference type="Gene3D" id="3.20.20.140">
    <property type="entry name" value="Metal-dependent hydrolases"/>
    <property type="match status" value="1"/>
</dbReference>
<dbReference type="InterPro" id="IPR016195">
    <property type="entry name" value="Pol/histidinol_Pase-like"/>
</dbReference>
<dbReference type="RefSeq" id="WP_220681871.1">
    <property type="nucleotide sequence ID" value="NZ_CP037968.1"/>
</dbReference>
<dbReference type="EMBL" id="CP037968">
    <property type="protein sequence ID" value="QYZ78134.1"/>
    <property type="molecule type" value="Genomic_DNA"/>
</dbReference>
<proteinExistence type="predicted"/>
<dbReference type="PANTHER" id="PTHR42924">
    <property type="entry name" value="EXONUCLEASE"/>
    <property type="match status" value="1"/>
</dbReference>
<dbReference type="InterPro" id="IPR004013">
    <property type="entry name" value="PHP_dom"/>
</dbReference>
<dbReference type="KEGG" id="mfk:E2N92_01150"/>
<dbReference type="SUPFAM" id="SSF89550">
    <property type="entry name" value="PHP domain-like"/>
    <property type="match status" value="1"/>
</dbReference>
<dbReference type="InterPro" id="IPR052018">
    <property type="entry name" value="PHP_domain"/>
</dbReference>
<dbReference type="GO" id="GO:0035312">
    <property type="term" value="F:5'-3' DNA exonuclease activity"/>
    <property type="evidence" value="ECO:0007669"/>
    <property type="project" value="TreeGrafter"/>
</dbReference>
<dbReference type="InterPro" id="IPR003141">
    <property type="entry name" value="Pol/His_phosphatase_N"/>
</dbReference>
<reference evidence="2" key="2">
    <citation type="submission" date="2019-03" db="EMBL/GenBank/DDBJ databases">
        <authorList>
            <person name="Chen S.-C."/>
            <person name="Wu S.-Y."/>
            <person name="Lai M.-C."/>
        </authorList>
    </citation>
    <scope>NUCLEOTIDE SEQUENCE</scope>
    <source>
        <strain evidence="2">ML15</strain>
    </source>
</reference>
<dbReference type="AlphaFoldDB" id="A0A8G1EFG6"/>
<dbReference type="Pfam" id="PF13263">
    <property type="entry name" value="PHP_C"/>
    <property type="match status" value="1"/>
</dbReference>
<reference evidence="2" key="1">
    <citation type="journal article" date="2005" name="Int. J. Syst. Evol. Microbiol.">
        <title>Methanofollis formosanus sp. nov., isolated from a fish pond.</title>
        <authorList>
            <person name="Wu S.Y."/>
            <person name="Chen S.C."/>
            <person name="Lai M.C."/>
        </authorList>
    </citation>
    <scope>NUCLEOTIDE SEQUENCE</scope>
    <source>
        <strain evidence="2">ML15</strain>
    </source>
</reference>
<evidence type="ECO:0000313" key="2">
    <source>
        <dbReference type="EMBL" id="QYZ78134.1"/>
    </source>
</evidence>
<evidence type="ECO:0000313" key="3">
    <source>
        <dbReference type="Proteomes" id="UP000826709"/>
    </source>
</evidence>
<name>A0A8G1EFG6_9EURY</name>
<dbReference type="Proteomes" id="UP000826709">
    <property type="component" value="Chromosome"/>
</dbReference>
<protein>
    <submittedName>
        <fullName evidence="2">PHP domain-containing protein</fullName>
    </submittedName>
</protein>
<dbReference type="OrthoDB" id="9968at2157"/>
<accession>A0A8G1EFG6</accession>
<feature type="domain" description="Polymerase/histidinol phosphatase N-terminal" evidence="1">
    <location>
        <begin position="27"/>
        <end position="89"/>
    </location>
</feature>
<dbReference type="PANTHER" id="PTHR42924:SF3">
    <property type="entry name" value="POLYMERASE_HISTIDINOL PHOSPHATASE N-TERMINAL DOMAIN-CONTAINING PROTEIN"/>
    <property type="match status" value="1"/>
</dbReference>
<dbReference type="GO" id="GO:0004534">
    <property type="term" value="F:5'-3' RNA exonuclease activity"/>
    <property type="evidence" value="ECO:0007669"/>
    <property type="project" value="TreeGrafter"/>
</dbReference>
<dbReference type="SMART" id="SM00481">
    <property type="entry name" value="POLIIIAc"/>
    <property type="match status" value="1"/>
</dbReference>
<dbReference type="Pfam" id="PF02811">
    <property type="entry name" value="PHP"/>
    <property type="match status" value="1"/>
</dbReference>
<sequence>MTAPPSTPIVFKTPTPEETARPGFLAADLHVHTNHSDSSTRVQDLLQSAARQGIGCAVTDHNQVGGAVEACRAGSGVPVIPGIEVSADDGPHLLLYFPALSDLTDFYRRHIERKKREGPCLAIKMTTAEVLDAREGYHCVAVEAHPCGYAFLNRGMRQGIERGCIEAETFDRLDALEVICGGMARAHNLAAADLARSHGLGRTGGTDAHLLRELGGVVTCAEAESVEEFLEAVVHRKTVVVGRERTLAEKAMMGAAVLPHHIPYAIPILRSRIRETFFEGMGK</sequence>